<evidence type="ECO:0000256" key="5">
    <source>
        <dbReference type="ARBA" id="ARBA00023136"/>
    </source>
</evidence>
<name>A0A2R4X4I0_9EURY</name>
<sequence length="822" mass="87058">MDFVEWSVAAADRLVVEHTRRVVIVGLLLTLVFGAGLGNLTTESGTSQFTEGSPSEEAFEAVNEVFGPTFSADTGSTTLIVKDRNVLSKPALLRLLTLQERLLERESLRITEASSVARSIAQTIDPEARTLAAQHDAIDRATAREIDRAVAELAARPGFSRSLSDDFNPESARASATIATVTHEVPAGMGSGAGTSGESPLQGYQTGVESVAERSPGDVTVFGQGVVAAEFQNVILDSLVIVVPAAVVLILLFLMVAYRDPVDLGLGVLALLMAIVWTFGAVGLLGIPFTQMLIAVPPLLLAVGIDYGIHTINRYREERVAGARAQPAMRTTMAQLLVAFGIVTGTTVIGFSANLTSDLGPIRDFGLVAAMGIVITFGVFGIFLPAAKLFVDDWLGRSERPAKRPLGADDTALGRVLAGGLVLARRAPIATLVVIALLTAGAAAYGTGVDTSFNQDDFLPPEDTPAILDRLPEPFAPSEYTVTGTISFIEDRFASDQQSSVTLYVEAPMRDPTQLEELQHVNRNPPPAFVATDREAEVRWIGSVIQSHAAASPAFARLVARNDPDGDGIPEQNLEAVYDALMDSPARQQATQYITSDYRRTRLVYQVDADASDAEISGQARRLAEDVRGDATATGQVVVFDAISATILQSAITSLVVALVGTGAFLLVAYRIVEGRATLGLVNLAPILVSLALIVGTMRALGMPLNALTATILSIAIGLGIDYSVHVVHRFADEYPERPFWDALEDTVRGTGGALTGSMVTTASGIGVLVIAITPILGQFGLVTAMAIGYSYLAAMIVTPSVLVVWYRARVALGIDRPAPDI</sequence>
<dbReference type="SUPFAM" id="SSF82866">
    <property type="entry name" value="Multidrug efflux transporter AcrB transmembrane domain"/>
    <property type="match status" value="2"/>
</dbReference>
<feature type="transmembrane region" description="Helical" evidence="6">
    <location>
        <begin position="333"/>
        <end position="353"/>
    </location>
</feature>
<feature type="transmembrane region" description="Helical" evidence="6">
    <location>
        <begin position="681"/>
        <end position="701"/>
    </location>
</feature>
<keyword evidence="9" id="KW-1185">Reference proteome</keyword>
<evidence type="ECO:0000259" key="7">
    <source>
        <dbReference type="PROSITE" id="PS50156"/>
    </source>
</evidence>
<feature type="transmembrane region" description="Helical" evidence="6">
    <location>
        <begin position="264"/>
        <end position="287"/>
    </location>
</feature>
<keyword evidence="4 6" id="KW-1133">Transmembrane helix</keyword>
<dbReference type="PANTHER" id="PTHR33406:SF13">
    <property type="entry name" value="MEMBRANE PROTEIN YDFJ"/>
    <property type="match status" value="1"/>
</dbReference>
<evidence type="ECO:0000256" key="3">
    <source>
        <dbReference type="ARBA" id="ARBA00022692"/>
    </source>
</evidence>
<dbReference type="InterPro" id="IPR050545">
    <property type="entry name" value="Mycobact_MmpL"/>
</dbReference>
<dbReference type="AlphaFoldDB" id="A0A2R4X4I0"/>
<feature type="transmembrane region" description="Helical" evidence="6">
    <location>
        <begin position="753"/>
        <end position="777"/>
    </location>
</feature>
<protein>
    <submittedName>
        <fullName evidence="8">RND transporter</fullName>
    </submittedName>
</protein>
<dbReference type="EMBL" id="CP028858">
    <property type="protein sequence ID" value="AWB28700.1"/>
    <property type="molecule type" value="Genomic_DNA"/>
</dbReference>
<evidence type="ECO:0000313" key="8">
    <source>
        <dbReference type="EMBL" id="AWB28700.1"/>
    </source>
</evidence>
<keyword evidence="5 6" id="KW-0472">Membrane</keyword>
<dbReference type="Gene3D" id="1.20.1640.10">
    <property type="entry name" value="Multidrug efflux transporter AcrB transmembrane domain"/>
    <property type="match status" value="2"/>
</dbReference>
<dbReference type="KEGG" id="harc:HARCEL1_10065"/>
<evidence type="ECO:0000256" key="1">
    <source>
        <dbReference type="ARBA" id="ARBA00004651"/>
    </source>
</evidence>
<accession>A0A2R4X4I0</accession>
<comment type="subcellular location">
    <subcellularLocation>
        <location evidence="1">Cell membrane</location>
        <topology evidence="1">Multi-pass membrane protein</topology>
    </subcellularLocation>
</comment>
<dbReference type="InterPro" id="IPR000731">
    <property type="entry name" value="SSD"/>
</dbReference>
<feature type="transmembrane region" description="Helical" evidence="6">
    <location>
        <begin position="22"/>
        <end position="40"/>
    </location>
</feature>
<feature type="transmembrane region" description="Helical" evidence="6">
    <location>
        <begin position="293"/>
        <end position="312"/>
    </location>
</feature>
<feature type="domain" description="SSD" evidence="7">
    <location>
        <begin position="646"/>
        <end position="805"/>
    </location>
</feature>
<reference evidence="8 9" key="1">
    <citation type="submission" date="2018-04" db="EMBL/GenBank/DDBJ databases">
        <title>Halococcoides cellulosivorans gen. nov., sp. nov., an extremely halophilic cellulose-utilizing haloarchaeon from hypersaline lakes.</title>
        <authorList>
            <person name="Sorokin D.Y."/>
            <person name="Toshchakov S.V."/>
            <person name="Samarov N.I."/>
            <person name="Korzhenkov A."/>
            <person name="Kublanov I.V."/>
        </authorList>
    </citation>
    <scope>NUCLEOTIDE SEQUENCE [LARGE SCALE GENOMIC DNA]</scope>
    <source>
        <strain evidence="8 9">HArcel1</strain>
    </source>
</reference>
<keyword evidence="2" id="KW-1003">Cell membrane</keyword>
<evidence type="ECO:0000313" key="9">
    <source>
        <dbReference type="Proteomes" id="UP000244727"/>
    </source>
</evidence>
<dbReference type="RefSeq" id="WP_108384228.1">
    <property type="nucleotide sequence ID" value="NZ_CP028858.1"/>
</dbReference>
<keyword evidence="3 6" id="KW-0812">Transmembrane</keyword>
<dbReference type="PROSITE" id="PS50156">
    <property type="entry name" value="SSD"/>
    <property type="match status" value="2"/>
</dbReference>
<gene>
    <name evidence="8" type="ORF">HARCEL1_10065</name>
</gene>
<evidence type="ECO:0000256" key="2">
    <source>
        <dbReference type="ARBA" id="ARBA00022475"/>
    </source>
</evidence>
<feature type="transmembrane region" description="Helical" evidence="6">
    <location>
        <begin position="707"/>
        <end position="732"/>
    </location>
</feature>
<dbReference type="PANTHER" id="PTHR33406">
    <property type="entry name" value="MEMBRANE PROTEIN MJ1562-RELATED"/>
    <property type="match status" value="1"/>
</dbReference>
<feature type="transmembrane region" description="Helical" evidence="6">
    <location>
        <begin position="234"/>
        <end position="257"/>
    </location>
</feature>
<evidence type="ECO:0000256" key="4">
    <source>
        <dbReference type="ARBA" id="ARBA00022989"/>
    </source>
</evidence>
<feature type="domain" description="SSD" evidence="7">
    <location>
        <begin position="267"/>
        <end position="390"/>
    </location>
</feature>
<dbReference type="Proteomes" id="UP000244727">
    <property type="component" value="Chromosome"/>
</dbReference>
<feature type="transmembrane region" description="Helical" evidence="6">
    <location>
        <begin position="647"/>
        <end position="669"/>
    </location>
</feature>
<dbReference type="InterPro" id="IPR004869">
    <property type="entry name" value="MMPL_dom"/>
</dbReference>
<dbReference type="GO" id="GO:0005886">
    <property type="term" value="C:plasma membrane"/>
    <property type="evidence" value="ECO:0007669"/>
    <property type="project" value="UniProtKB-SubCell"/>
</dbReference>
<organism evidence="8 9">
    <name type="scientific">Halococcoides cellulosivorans</name>
    <dbReference type="NCBI Taxonomy" id="1679096"/>
    <lineage>
        <taxon>Archaea</taxon>
        <taxon>Methanobacteriati</taxon>
        <taxon>Methanobacteriota</taxon>
        <taxon>Stenosarchaea group</taxon>
        <taxon>Halobacteria</taxon>
        <taxon>Halobacteriales</taxon>
        <taxon>Haloarculaceae</taxon>
        <taxon>Halococcoides</taxon>
    </lineage>
</organism>
<evidence type="ECO:0000256" key="6">
    <source>
        <dbReference type="SAM" id="Phobius"/>
    </source>
</evidence>
<dbReference type="GeneID" id="36512854"/>
<feature type="transmembrane region" description="Helical" evidence="6">
    <location>
        <begin position="783"/>
        <end position="807"/>
    </location>
</feature>
<dbReference type="Pfam" id="PF03176">
    <property type="entry name" value="MMPL"/>
    <property type="match status" value="2"/>
</dbReference>
<feature type="transmembrane region" description="Helical" evidence="6">
    <location>
        <begin position="365"/>
        <end position="391"/>
    </location>
</feature>
<proteinExistence type="predicted"/>
<feature type="transmembrane region" description="Helical" evidence="6">
    <location>
        <begin position="427"/>
        <end position="446"/>
    </location>
</feature>